<reference evidence="2" key="1">
    <citation type="submission" date="2015-07" db="EMBL/GenBank/DDBJ databases">
        <title>Complete genome sequence and phylogenetic analysis of Limnochorda pilosa.</title>
        <authorList>
            <person name="Watanabe M."/>
            <person name="Kojima H."/>
            <person name="Fukui M."/>
        </authorList>
    </citation>
    <scope>NUCLEOTIDE SEQUENCE [LARGE SCALE GENOMIC DNA]</scope>
    <source>
        <strain evidence="2">HC45</strain>
    </source>
</reference>
<gene>
    <name evidence="1" type="ORF">LIP_0775</name>
</gene>
<dbReference type="Proteomes" id="UP000065807">
    <property type="component" value="Chromosome"/>
</dbReference>
<dbReference type="KEGG" id="lpil:LIP_0775"/>
<name>A0A0K2SHW7_LIMPI</name>
<proteinExistence type="predicted"/>
<dbReference type="Gene3D" id="2.60.40.1080">
    <property type="match status" value="1"/>
</dbReference>
<keyword evidence="2" id="KW-1185">Reference proteome</keyword>
<evidence type="ECO:0000313" key="1">
    <source>
        <dbReference type="EMBL" id="BAS26632.1"/>
    </source>
</evidence>
<dbReference type="AlphaFoldDB" id="A0A0K2SHW7"/>
<accession>A0A0K2SHW7</accession>
<evidence type="ECO:0000313" key="2">
    <source>
        <dbReference type="Proteomes" id="UP000065807"/>
    </source>
</evidence>
<dbReference type="InterPro" id="IPR008964">
    <property type="entry name" value="Invasin/intimin_cell_adhesion"/>
</dbReference>
<organism evidence="1 2">
    <name type="scientific">Limnochorda pilosa</name>
    <dbReference type="NCBI Taxonomy" id="1555112"/>
    <lineage>
        <taxon>Bacteria</taxon>
        <taxon>Bacillati</taxon>
        <taxon>Bacillota</taxon>
        <taxon>Limnochordia</taxon>
        <taxon>Limnochordales</taxon>
        <taxon>Limnochordaceae</taxon>
        <taxon>Limnochorda</taxon>
    </lineage>
</organism>
<dbReference type="STRING" id="1555112.LIP_0775"/>
<sequence>MPEGRSGVSMPSATAPIHRRGLRASRLGAACLALLFLLPLPVLAQEETLPVIQVRRPGEGPLVAIFPLQVLNQQVGTSETAVKDQRDLELLSQALSDALAARLVQSGQFRPVTGVRLERRLQEANVPPPPGSEASVEAMRTWLQEAAEALLSRAQVEEAVVGRVLAVQGGLVAVIERYRLADGSRAGSPARLVGSAVAQADKPPALLGCADDLLREVYPPGTEVVPRKVAKLVVLPSALRLPIGQSQRLNVLAFDEDGTLLPNVTLAFQSDDEGRVAVTSDGLVTGLSPGQATVQVQALGRPSTADTASVNVAVLAPNLGFRAGANLSEVAAQRETAAAFGLRLTPSITLQTTSQKVDLSKGLENPLSFLTGFFSSLLGSGLVTLDMDVHPNQDFTVMLDAMQRSRGGYFGTGIGIVTPLKEGMETGLGLRLTLGTQFDWLRGSRFAVPFELNADLVFRGGVESSTEARVVLVTGIDLFP</sequence>
<protein>
    <submittedName>
        <fullName evidence="1">Ig domain protein group 2 domain protein</fullName>
    </submittedName>
</protein>
<dbReference type="EMBL" id="AP014924">
    <property type="protein sequence ID" value="BAS26632.1"/>
    <property type="molecule type" value="Genomic_DNA"/>
</dbReference>
<dbReference type="SUPFAM" id="SSF49373">
    <property type="entry name" value="Invasin/intimin cell-adhesion fragments"/>
    <property type="match status" value="1"/>
</dbReference>
<reference evidence="2" key="2">
    <citation type="journal article" date="2016" name="Int. J. Syst. Evol. Microbiol.">
        <title>Complete genome sequence and cell structure of Limnochorda pilosa, a Gram-negative spore-former within the phylum Firmicutes.</title>
        <authorList>
            <person name="Watanabe M."/>
            <person name="Kojima H."/>
            <person name="Fukui M."/>
        </authorList>
    </citation>
    <scope>NUCLEOTIDE SEQUENCE [LARGE SCALE GENOMIC DNA]</scope>
    <source>
        <strain evidence="2">HC45</strain>
    </source>
</reference>